<dbReference type="SUPFAM" id="SSF52833">
    <property type="entry name" value="Thioredoxin-like"/>
    <property type="match status" value="1"/>
</dbReference>
<dbReference type="Gene3D" id="3.40.30.10">
    <property type="entry name" value="Glutaredoxin"/>
    <property type="match status" value="1"/>
</dbReference>
<dbReference type="Proteomes" id="UP000321204">
    <property type="component" value="Chromosome"/>
</dbReference>
<evidence type="ECO:0000256" key="1">
    <source>
        <dbReference type="SAM" id="SignalP"/>
    </source>
</evidence>
<organism evidence="3 4">
    <name type="scientific">Flavisolibacter ginsenosidimutans</name>
    <dbReference type="NCBI Taxonomy" id="661481"/>
    <lineage>
        <taxon>Bacteria</taxon>
        <taxon>Pseudomonadati</taxon>
        <taxon>Bacteroidota</taxon>
        <taxon>Chitinophagia</taxon>
        <taxon>Chitinophagales</taxon>
        <taxon>Chitinophagaceae</taxon>
        <taxon>Flavisolibacter</taxon>
    </lineage>
</organism>
<dbReference type="InterPro" id="IPR004879">
    <property type="entry name" value="Ssp411-like_TRX"/>
</dbReference>
<dbReference type="AlphaFoldDB" id="A0A5B8UMH1"/>
<feature type="domain" description="Spermatogenesis-associated protein 20-like TRX" evidence="2">
    <location>
        <begin position="28"/>
        <end position="93"/>
    </location>
</feature>
<dbReference type="EMBL" id="CP042433">
    <property type="protein sequence ID" value="QEC57768.1"/>
    <property type="molecule type" value="Genomic_DNA"/>
</dbReference>
<dbReference type="InterPro" id="IPR036249">
    <property type="entry name" value="Thioredoxin-like_sf"/>
</dbReference>
<evidence type="ECO:0000313" key="4">
    <source>
        <dbReference type="Proteomes" id="UP000321204"/>
    </source>
</evidence>
<evidence type="ECO:0000313" key="3">
    <source>
        <dbReference type="EMBL" id="QEC57768.1"/>
    </source>
</evidence>
<evidence type="ECO:0000259" key="2">
    <source>
        <dbReference type="Pfam" id="PF03190"/>
    </source>
</evidence>
<reference evidence="3 4" key="1">
    <citation type="journal article" date="2015" name="Int. J. Syst. Evol. Microbiol.">
        <title>Flavisolibacter ginsenosidimutans sp. nov., with ginsenoside-converting activity isolated from soil used for cultivating ginseng.</title>
        <authorList>
            <person name="Zhao Y."/>
            <person name="Liu Q."/>
            <person name="Kang M.S."/>
            <person name="Jin F."/>
            <person name="Yu H."/>
            <person name="Im W.T."/>
        </authorList>
    </citation>
    <scope>NUCLEOTIDE SEQUENCE [LARGE SCALE GENOMIC DNA]</scope>
    <source>
        <strain evidence="3 4">Gsoil 636</strain>
    </source>
</reference>
<proteinExistence type="predicted"/>
<dbReference type="RefSeq" id="WP_146790434.1">
    <property type="nucleotide sequence ID" value="NZ_BAABIO010000003.1"/>
</dbReference>
<keyword evidence="4" id="KW-1185">Reference proteome</keyword>
<dbReference type="OrthoDB" id="645813at2"/>
<accession>A0A5B8UMH1</accession>
<gene>
    <name evidence="3" type="ORF">FSB75_18280</name>
</gene>
<feature type="signal peptide" evidence="1">
    <location>
        <begin position="1"/>
        <end position="18"/>
    </location>
</feature>
<sequence>MRKLFVFIFSVLVFSSSAQSPFQNLSLNDALTKAKTESKFILLQFEAADCVQCNDVANKGFDNKELSARMEQSFVCFKVDANNSERSRIGASYNLSAQKSFGTLFLDANGTLLHSFMRTTTRSQEYLAQIETALTKAGEVLNIAELEREHKNGNRGFGFLEILLQKRKAVHMPTDALLDEYIDVLPADSLVSVRTVAFIMQMAPLLNTKADKVVRSNASVMNKAWYSLSLPLRAGINNSIVYKSMEKAIREKDERYATETSRFAQRVNEPNHDAATKAFDMNMLRYYDGVKDTTNYFRKSIAYYERYFLSVSPDSIKRTDSMNMRRMLQTAKKDTVRDGNRMRIAAQVTYAPIVQRFSSELNNGAYNFYLRTDNPYLLSIATEWSKRAAEFYESPEVLDTYAKLLYKQNRKSEAIEEITKAIALQKKRGFPTKLYEAALEKMTRNEKFGD</sequence>
<dbReference type="Pfam" id="PF03190">
    <property type="entry name" value="Thioredox_DsbH"/>
    <property type="match status" value="1"/>
</dbReference>
<keyword evidence="1" id="KW-0732">Signal</keyword>
<dbReference type="KEGG" id="fgg:FSB75_18280"/>
<name>A0A5B8UMH1_9BACT</name>
<feature type="chain" id="PRO_5023088725" evidence="1">
    <location>
        <begin position="19"/>
        <end position="450"/>
    </location>
</feature>
<protein>
    <submittedName>
        <fullName evidence="3">DUF255 domain-containing protein</fullName>
    </submittedName>
</protein>